<keyword evidence="1" id="KW-1133">Transmembrane helix</keyword>
<evidence type="ECO:0000313" key="2">
    <source>
        <dbReference type="EMBL" id="SER57804.1"/>
    </source>
</evidence>
<feature type="transmembrane region" description="Helical" evidence="1">
    <location>
        <begin position="77"/>
        <end position="97"/>
    </location>
</feature>
<keyword evidence="1" id="KW-0472">Membrane</keyword>
<dbReference type="Proteomes" id="UP000198815">
    <property type="component" value="Unassembled WGS sequence"/>
</dbReference>
<feature type="transmembrane region" description="Helical" evidence="1">
    <location>
        <begin position="103"/>
        <end position="119"/>
    </location>
</feature>
<feature type="transmembrane region" description="Helical" evidence="1">
    <location>
        <begin position="41"/>
        <end position="65"/>
    </location>
</feature>
<evidence type="ECO:0000313" key="3">
    <source>
        <dbReference type="Proteomes" id="UP000198815"/>
    </source>
</evidence>
<accession>A0A1H9QBG3</accession>
<organism evidence="2 3">
    <name type="scientific">Propionibacterium cyclohexanicum</name>
    <dbReference type="NCBI Taxonomy" id="64702"/>
    <lineage>
        <taxon>Bacteria</taxon>
        <taxon>Bacillati</taxon>
        <taxon>Actinomycetota</taxon>
        <taxon>Actinomycetes</taxon>
        <taxon>Propionibacteriales</taxon>
        <taxon>Propionibacteriaceae</taxon>
        <taxon>Propionibacterium</taxon>
    </lineage>
</organism>
<feature type="transmembrane region" description="Helical" evidence="1">
    <location>
        <begin position="126"/>
        <end position="142"/>
    </location>
</feature>
<feature type="transmembrane region" description="Helical" evidence="1">
    <location>
        <begin position="172"/>
        <end position="192"/>
    </location>
</feature>
<name>A0A1H9QBG3_9ACTN</name>
<protein>
    <recommendedName>
        <fullName evidence="4">PAP2 superfamily protein</fullName>
    </recommendedName>
</protein>
<feature type="transmembrane region" description="Helical" evidence="1">
    <location>
        <begin position="16"/>
        <end position="35"/>
    </location>
</feature>
<dbReference type="STRING" id="64702.SAMN05443377_1035"/>
<proteinExistence type="predicted"/>
<evidence type="ECO:0008006" key="4">
    <source>
        <dbReference type="Google" id="ProtNLM"/>
    </source>
</evidence>
<dbReference type="AlphaFoldDB" id="A0A1H9QBG3"/>
<evidence type="ECO:0000256" key="1">
    <source>
        <dbReference type="SAM" id="Phobius"/>
    </source>
</evidence>
<dbReference type="EMBL" id="FOGZ01000003">
    <property type="protein sequence ID" value="SER57804.1"/>
    <property type="molecule type" value="Genomic_DNA"/>
</dbReference>
<keyword evidence="3" id="KW-1185">Reference proteome</keyword>
<gene>
    <name evidence="2" type="ORF">SAMN05443377_1035</name>
</gene>
<dbReference type="RefSeq" id="WP_091967293.1">
    <property type="nucleotide sequence ID" value="NZ_FOGZ01000003.1"/>
</dbReference>
<keyword evidence="1" id="KW-0812">Transmembrane</keyword>
<reference evidence="2 3" key="1">
    <citation type="submission" date="2016-10" db="EMBL/GenBank/DDBJ databases">
        <authorList>
            <person name="de Groot N.N."/>
        </authorList>
    </citation>
    <scope>NUCLEOTIDE SEQUENCE [LARGE SCALE GENOMIC DNA]</scope>
    <source>
        <strain evidence="2 3">DSM 16859</strain>
    </source>
</reference>
<sequence>MTSNAAARGFAQLTSLLFHPAVTVPVGLVLIGFIAGGWRWAAASLVFGALPPCALAVVLRVAGIIESFNVPHRGQRVVLLFVVIGMELAAGLVYWGIGAPQGLVVAQLSMTAGLGALMLGTFWTKVSAHAGLLGVVVATLVIEGGPSFLPLFVLVPVVAVARVLIDAHTPRQAIYGATVPPLVALVTGWLLWL</sequence>